<dbReference type="EMBL" id="PDNZ01000010">
    <property type="protein sequence ID" value="PWW81119.1"/>
    <property type="molecule type" value="Genomic_DNA"/>
</dbReference>
<evidence type="ECO:0000313" key="2">
    <source>
        <dbReference type="Proteomes" id="UP000246278"/>
    </source>
</evidence>
<proteinExistence type="predicted"/>
<accession>A0A317T2Z3</accession>
<comment type="caution">
    <text evidence="1">The sequence shown here is derived from an EMBL/GenBank/DDBJ whole genome shotgun (WGS) entry which is preliminary data.</text>
</comment>
<name>A0A317T2Z3_9CHLB</name>
<sequence>MVFLLVAGYTIKRQVETRSLFTITQVLGKIFGFEQQILTASGHSMHCAICVHMIILPILDDLTSILRA</sequence>
<organism evidence="1 2">
    <name type="scientific">Prosthecochloris marina</name>
    <dbReference type="NCBI Taxonomy" id="2017681"/>
    <lineage>
        <taxon>Bacteria</taxon>
        <taxon>Pseudomonadati</taxon>
        <taxon>Chlorobiota</taxon>
        <taxon>Chlorobiia</taxon>
        <taxon>Chlorobiales</taxon>
        <taxon>Chlorobiaceae</taxon>
        <taxon>Prosthecochloris</taxon>
    </lineage>
</organism>
<keyword evidence="2" id="KW-1185">Reference proteome</keyword>
<evidence type="ECO:0000313" key="1">
    <source>
        <dbReference type="EMBL" id="PWW81119.1"/>
    </source>
</evidence>
<protein>
    <submittedName>
        <fullName evidence="1">Uncharacterized protein</fullName>
    </submittedName>
</protein>
<dbReference type="Proteomes" id="UP000246278">
    <property type="component" value="Unassembled WGS sequence"/>
</dbReference>
<reference evidence="2" key="1">
    <citation type="submission" date="2017-10" db="EMBL/GenBank/DDBJ databases">
        <authorList>
            <person name="Gaisin V.A."/>
            <person name="Rysina M.S."/>
            <person name="Grouzdev D.S."/>
        </authorList>
    </citation>
    <scope>NUCLEOTIDE SEQUENCE [LARGE SCALE GENOMIC DNA]</scope>
    <source>
        <strain evidence="2">V1</strain>
    </source>
</reference>
<dbReference type="AlphaFoldDB" id="A0A317T2Z3"/>
<gene>
    <name evidence="1" type="ORF">CR164_12120</name>
</gene>